<reference evidence="3" key="1">
    <citation type="submission" date="2017-09" db="EMBL/GenBank/DDBJ databases">
        <title>Depth-based differentiation of microbial function through sediment-hosted aquifers and enrichment of novel symbionts in the deep terrestrial subsurface.</title>
        <authorList>
            <person name="Probst A.J."/>
            <person name="Ladd B."/>
            <person name="Jarett J.K."/>
            <person name="Geller-Mcgrath D.E."/>
            <person name="Sieber C.M.K."/>
            <person name="Emerson J.B."/>
            <person name="Anantharaman K."/>
            <person name="Thomas B.C."/>
            <person name="Malmstrom R."/>
            <person name="Stieglmeier M."/>
            <person name="Klingl A."/>
            <person name="Woyke T."/>
            <person name="Ryan C.M."/>
            <person name="Banfield J.F."/>
        </authorList>
    </citation>
    <scope>NUCLEOTIDE SEQUENCE [LARGE SCALE GENOMIC DNA]</scope>
</reference>
<keyword evidence="1" id="KW-1133">Transmembrane helix</keyword>
<evidence type="ECO:0000313" key="3">
    <source>
        <dbReference type="Proteomes" id="UP000231252"/>
    </source>
</evidence>
<name>A0A2H0XCP9_UNCKA</name>
<dbReference type="AlphaFoldDB" id="A0A2H0XCP9"/>
<keyword evidence="1" id="KW-0472">Membrane</keyword>
<organism evidence="2 3">
    <name type="scientific">candidate division WWE3 bacterium CG08_land_8_20_14_0_20_41_10</name>
    <dbReference type="NCBI Taxonomy" id="1975085"/>
    <lineage>
        <taxon>Bacteria</taxon>
        <taxon>Katanobacteria</taxon>
    </lineage>
</organism>
<dbReference type="Proteomes" id="UP000231252">
    <property type="component" value="Unassembled WGS sequence"/>
</dbReference>
<protein>
    <recommendedName>
        <fullName evidence="4">Polysaccharide chain length determinant N-terminal domain-containing protein</fullName>
    </recommendedName>
</protein>
<proteinExistence type="predicted"/>
<sequence>MELKIATRLVTFSLFVGLAGAGISTILPNQYTAKGLLVVTRKADEPNKEVFTYEGYYAEQTATSYTPTFLAILQSPNNLASADSSIDAKKLARLVKAKRDGTQAIVLSVKGETPQDAVNLWEKVADSAIQTHTKLQISADPLLTVTKTPNSPITLKTYPKWLTVFGASFAFSVVIMASMLIIARYLKEEHDY</sequence>
<feature type="transmembrane region" description="Helical" evidence="1">
    <location>
        <begin position="161"/>
        <end position="186"/>
    </location>
</feature>
<keyword evidence="1" id="KW-0812">Transmembrane</keyword>
<dbReference type="EMBL" id="PEYU01000012">
    <property type="protein sequence ID" value="PIS22693.1"/>
    <property type="molecule type" value="Genomic_DNA"/>
</dbReference>
<gene>
    <name evidence="2" type="ORF">COT50_00635</name>
</gene>
<evidence type="ECO:0000313" key="2">
    <source>
        <dbReference type="EMBL" id="PIS22693.1"/>
    </source>
</evidence>
<accession>A0A2H0XCP9</accession>
<evidence type="ECO:0000256" key="1">
    <source>
        <dbReference type="SAM" id="Phobius"/>
    </source>
</evidence>
<comment type="caution">
    <text evidence="2">The sequence shown here is derived from an EMBL/GenBank/DDBJ whole genome shotgun (WGS) entry which is preliminary data.</text>
</comment>
<evidence type="ECO:0008006" key="4">
    <source>
        <dbReference type="Google" id="ProtNLM"/>
    </source>
</evidence>